<evidence type="ECO:0000256" key="1">
    <source>
        <dbReference type="SAM" id="MobiDB-lite"/>
    </source>
</evidence>
<organism evidence="2 3">
    <name type="scientific">Heliocybe sulcata</name>
    <dbReference type="NCBI Taxonomy" id="5364"/>
    <lineage>
        <taxon>Eukaryota</taxon>
        <taxon>Fungi</taxon>
        <taxon>Dikarya</taxon>
        <taxon>Basidiomycota</taxon>
        <taxon>Agaricomycotina</taxon>
        <taxon>Agaricomycetes</taxon>
        <taxon>Gloeophyllales</taxon>
        <taxon>Gloeophyllaceae</taxon>
        <taxon>Heliocybe</taxon>
    </lineage>
</organism>
<sequence>MDLVPLPAYSESTSVPCAPPYTEGPGDDAPSTSRLGRGHTVAQDGNVSATADFTYDSGLVHVRLDRSRWRLSTPAYGFNGTIEGIVRLDPKMTCAMKVSATLRGKIKTSTIERGVTASAFSICLLSKETILWSSASCTGSPLGRDLAFSIPIPTYIDGGTSPLPPTARFSHPGVSCEIIYSLKIRVSRKGFRLCKTLRIPITYLPKSRPTFHTLAEIPSPSYSSDEMDSVTRFNISPSWPRSRRAIVPEELLPSLTVTLPSPLCYTAGEGIPVLLTMTCRHAPMHNKLLLPNIDIQLVRQTMIWLKGGSSRLSGLGQYVSIRDTSLSRATLCHLDEGDEGVSQLHYRLNAGKCGGESSWAVSKAIYVSYYIEVNIKPPEVASKYLPSYRRNIAVQLTTDHWGTQDTEMLAMDGLPVPALGLAHEGRETLLR</sequence>
<dbReference type="STRING" id="5364.A0A5C3NAG7"/>
<dbReference type="OrthoDB" id="2586076at2759"/>
<dbReference type="EMBL" id="ML213505">
    <property type="protein sequence ID" value="TFK54809.1"/>
    <property type="molecule type" value="Genomic_DNA"/>
</dbReference>
<accession>A0A5C3NAG7</accession>
<keyword evidence="3" id="KW-1185">Reference proteome</keyword>
<dbReference type="AlphaFoldDB" id="A0A5C3NAG7"/>
<evidence type="ECO:0008006" key="4">
    <source>
        <dbReference type="Google" id="ProtNLM"/>
    </source>
</evidence>
<gene>
    <name evidence="2" type="ORF">OE88DRAFT_1623460</name>
</gene>
<dbReference type="Proteomes" id="UP000305948">
    <property type="component" value="Unassembled WGS sequence"/>
</dbReference>
<reference evidence="2 3" key="1">
    <citation type="journal article" date="2019" name="Nat. Ecol. Evol.">
        <title>Megaphylogeny resolves global patterns of mushroom evolution.</title>
        <authorList>
            <person name="Varga T."/>
            <person name="Krizsan K."/>
            <person name="Foldi C."/>
            <person name="Dima B."/>
            <person name="Sanchez-Garcia M."/>
            <person name="Sanchez-Ramirez S."/>
            <person name="Szollosi G.J."/>
            <person name="Szarkandi J.G."/>
            <person name="Papp V."/>
            <person name="Albert L."/>
            <person name="Andreopoulos W."/>
            <person name="Angelini C."/>
            <person name="Antonin V."/>
            <person name="Barry K.W."/>
            <person name="Bougher N.L."/>
            <person name="Buchanan P."/>
            <person name="Buyck B."/>
            <person name="Bense V."/>
            <person name="Catcheside P."/>
            <person name="Chovatia M."/>
            <person name="Cooper J."/>
            <person name="Damon W."/>
            <person name="Desjardin D."/>
            <person name="Finy P."/>
            <person name="Geml J."/>
            <person name="Haridas S."/>
            <person name="Hughes K."/>
            <person name="Justo A."/>
            <person name="Karasinski D."/>
            <person name="Kautmanova I."/>
            <person name="Kiss B."/>
            <person name="Kocsube S."/>
            <person name="Kotiranta H."/>
            <person name="LaButti K.M."/>
            <person name="Lechner B.E."/>
            <person name="Liimatainen K."/>
            <person name="Lipzen A."/>
            <person name="Lukacs Z."/>
            <person name="Mihaltcheva S."/>
            <person name="Morgado L.N."/>
            <person name="Niskanen T."/>
            <person name="Noordeloos M.E."/>
            <person name="Ohm R.A."/>
            <person name="Ortiz-Santana B."/>
            <person name="Ovrebo C."/>
            <person name="Racz N."/>
            <person name="Riley R."/>
            <person name="Savchenko A."/>
            <person name="Shiryaev A."/>
            <person name="Soop K."/>
            <person name="Spirin V."/>
            <person name="Szebenyi C."/>
            <person name="Tomsovsky M."/>
            <person name="Tulloss R.E."/>
            <person name="Uehling J."/>
            <person name="Grigoriev I.V."/>
            <person name="Vagvolgyi C."/>
            <person name="Papp T."/>
            <person name="Martin F.M."/>
            <person name="Miettinen O."/>
            <person name="Hibbett D.S."/>
            <person name="Nagy L.G."/>
        </authorList>
    </citation>
    <scope>NUCLEOTIDE SEQUENCE [LARGE SCALE GENOMIC DNA]</scope>
    <source>
        <strain evidence="2 3">OMC1185</strain>
    </source>
</reference>
<proteinExistence type="predicted"/>
<protein>
    <recommendedName>
        <fullName evidence="4">Arrestin-like N-terminal domain-containing protein</fullName>
    </recommendedName>
</protein>
<evidence type="ECO:0000313" key="2">
    <source>
        <dbReference type="EMBL" id="TFK54809.1"/>
    </source>
</evidence>
<feature type="region of interest" description="Disordered" evidence="1">
    <location>
        <begin position="1"/>
        <end position="40"/>
    </location>
</feature>
<evidence type="ECO:0000313" key="3">
    <source>
        <dbReference type="Proteomes" id="UP000305948"/>
    </source>
</evidence>
<name>A0A5C3NAG7_9AGAM</name>